<dbReference type="PANTHER" id="PTHR20992:SF9">
    <property type="entry name" value="AT15442P-RELATED"/>
    <property type="match status" value="1"/>
</dbReference>
<evidence type="ECO:0000313" key="3">
    <source>
        <dbReference type="Proteomes" id="UP001262582"/>
    </source>
</evidence>
<feature type="transmembrane region" description="Helical" evidence="1">
    <location>
        <begin position="95"/>
        <end position="124"/>
    </location>
</feature>
<dbReference type="InterPro" id="IPR005240">
    <property type="entry name" value="DUF389"/>
</dbReference>
<sequence length="419" mass="45981">MRQLIIKVPKGNKEKILETISEFNGKNTVDLSSEKEDAFIVYLPNEKVNNFLKKIDEFEEPEISLIPRGVITLYPPASESPDQVADVKPKSSLEIYLGGIQSVGSMFGLIGYSFVAGIIVWIGLFTTTTYLLVAAMLVAPFAGPAMNAALATAAGKAPLLKSSLMRYAVAITTGIIASFLLTLIFPLKTLTPLMEEVSQVSKFAIFLPLVSGFAGAINICQSQRDSLVSGAAVGILVAASLAPPVGLIGAGLYMMDWPVVLSSLYRILLQLLGIHFAATLVFYFYGKVTPNGVRFLKGAKKTGLITTIVVFLGIGAMMYWQFRRPPFLRKASMNTELAEVLDTELKKIPHIKVLNKDVTFTNTKMGNKSIANFEATILKTDTVISHEELEDGIIRHLKKNMKYPYENIYEVYQIHVVTD</sequence>
<evidence type="ECO:0000256" key="1">
    <source>
        <dbReference type="SAM" id="Phobius"/>
    </source>
</evidence>
<gene>
    <name evidence="2" type="ORF">RM539_01340</name>
</gene>
<comment type="caution">
    <text evidence="2">The sequence shown here is derived from an EMBL/GenBank/DDBJ whole genome shotgun (WGS) entry which is preliminary data.</text>
</comment>
<accession>A0ABU3D114</accession>
<feature type="transmembrane region" description="Helical" evidence="1">
    <location>
        <begin position="130"/>
        <end position="155"/>
    </location>
</feature>
<dbReference type="RefSeq" id="WP_311501677.1">
    <property type="nucleotide sequence ID" value="NZ_JAVRHK010000001.1"/>
</dbReference>
<dbReference type="Proteomes" id="UP001262582">
    <property type="component" value="Unassembled WGS sequence"/>
</dbReference>
<feature type="transmembrane region" description="Helical" evidence="1">
    <location>
        <begin position="199"/>
        <end position="220"/>
    </location>
</feature>
<keyword evidence="1" id="KW-0812">Transmembrane</keyword>
<evidence type="ECO:0000313" key="2">
    <source>
        <dbReference type="EMBL" id="MDT0675226.1"/>
    </source>
</evidence>
<feature type="transmembrane region" description="Helical" evidence="1">
    <location>
        <begin position="167"/>
        <end position="187"/>
    </location>
</feature>
<feature type="transmembrane region" description="Helical" evidence="1">
    <location>
        <begin position="267"/>
        <end position="284"/>
    </location>
</feature>
<organism evidence="2 3">
    <name type="scientific">Autumnicola musiva</name>
    <dbReference type="NCBI Taxonomy" id="3075589"/>
    <lineage>
        <taxon>Bacteria</taxon>
        <taxon>Pseudomonadati</taxon>
        <taxon>Bacteroidota</taxon>
        <taxon>Flavobacteriia</taxon>
        <taxon>Flavobacteriales</taxon>
        <taxon>Flavobacteriaceae</taxon>
        <taxon>Autumnicola</taxon>
    </lineage>
</organism>
<feature type="transmembrane region" description="Helical" evidence="1">
    <location>
        <begin position="304"/>
        <end position="322"/>
    </location>
</feature>
<feature type="transmembrane region" description="Helical" evidence="1">
    <location>
        <begin position="232"/>
        <end position="255"/>
    </location>
</feature>
<proteinExistence type="predicted"/>
<dbReference type="EMBL" id="JAVRHK010000001">
    <property type="protein sequence ID" value="MDT0675226.1"/>
    <property type="molecule type" value="Genomic_DNA"/>
</dbReference>
<reference evidence="2 3" key="1">
    <citation type="submission" date="2023-09" db="EMBL/GenBank/DDBJ databases">
        <authorList>
            <person name="Rey-Velasco X."/>
        </authorList>
    </citation>
    <scope>NUCLEOTIDE SEQUENCE [LARGE SCALE GENOMIC DNA]</scope>
    <source>
        <strain evidence="2 3">F117</strain>
    </source>
</reference>
<dbReference type="PANTHER" id="PTHR20992">
    <property type="entry name" value="AT15442P-RELATED"/>
    <property type="match status" value="1"/>
</dbReference>
<keyword evidence="1" id="KW-0472">Membrane</keyword>
<protein>
    <submittedName>
        <fullName evidence="2">DUF389 domain-containing protein</fullName>
    </submittedName>
</protein>
<dbReference type="Pfam" id="PF04087">
    <property type="entry name" value="DUF389"/>
    <property type="match status" value="1"/>
</dbReference>
<keyword evidence="3" id="KW-1185">Reference proteome</keyword>
<keyword evidence="1" id="KW-1133">Transmembrane helix</keyword>
<name>A0ABU3D114_9FLAO</name>